<dbReference type="EMBL" id="CP003879">
    <property type="protein sequence ID" value="AFU67904.1"/>
    <property type="molecule type" value="Genomic_DNA"/>
</dbReference>
<sequence length="227" mass="25831">MKKQKTMATTLREYLGEEGRTHNITEIKHFSPEGIKNIPSGHSTPKEGFIKECSDNSLKFKSENYHYLIKTDFNSVETMHPKQYGLSDYRGGIIIFSLDVSRNDVSKHKLISWFKDIGISSTSKFFSKLKLKSLINKFNLSNDKKLADDNIDDYIGAFSTGHFFLGRYIGDTNKVFNEKSLSIEVNGISPKGLIFLAEQMAKEFNQETVLIKELNANKIFLANQIEA</sequence>
<reference evidence="1" key="2">
    <citation type="submission" date="2012-09" db="EMBL/GenBank/DDBJ databases">
        <title>The complete sequence of Psychroflexus torquis an extreme psychrophile from sea-ice that is stimulated by light.</title>
        <authorList>
            <person name="Feng S."/>
            <person name="Powell S.M."/>
            <person name="Bowman J.P."/>
        </authorList>
    </citation>
    <scope>NUCLEOTIDE SEQUENCE [LARGE SCALE GENOMIC DNA]</scope>
    <source>
        <strain evidence="1">ATCC 700755</strain>
    </source>
</reference>
<proteinExistence type="predicted"/>
<reference evidence="1" key="1">
    <citation type="submission" date="2006-03" db="EMBL/GenBank/DDBJ databases">
        <authorList>
            <person name="Bowman J."/>
            <person name="Ferriera S."/>
            <person name="Johnson J."/>
            <person name="Kravitz S."/>
            <person name="Halpern A."/>
            <person name="Remington K."/>
            <person name="Beeson K."/>
            <person name="Tran B."/>
            <person name="Rogers Y.-H."/>
            <person name="Friedman R."/>
            <person name="Venter J.C."/>
        </authorList>
    </citation>
    <scope>NUCLEOTIDE SEQUENCE [LARGE SCALE GENOMIC DNA]</scope>
    <source>
        <strain evidence="1">ATCC 700755</strain>
    </source>
</reference>
<accession>K4IBU0</accession>
<dbReference type="eggNOG" id="ENOG502ZE87">
    <property type="taxonomic scope" value="Bacteria"/>
</dbReference>
<evidence type="ECO:0000313" key="2">
    <source>
        <dbReference type="Proteomes" id="UP000008514"/>
    </source>
</evidence>
<dbReference type="KEGG" id="ptq:P700755_000928"/>
<evidence type="ECO:0000313" key="1">
    <source>
        <dbReference type="EMBL" id="AFU67904.1"/>
    </source>
</evidence>
<keyword evidence="2" id="KW-1185">Reference proteome</keyword>
<dbReference type="RefSeq" id="WP_015023517.1">
    <property type="nucleotide sequence ID" value="NC_018721.1"/>
</dbReference>
<name>K4IBU0_PSYTT</name>
<dbReference type="OrthoDB" id="9917820at2"/>
<dbReference type="Proteomes" id="UP000008514">
    <property type="component" value="Chromosome"/>
</dbReference>
<gene>
    <name evidence="1" type="ordered locus">P700755_000928</name>
</gene>
<protein>
    <submittedName>
        <fullName evidence="1">Uncharacterized protein</fullName>
    </submittedName>
</protein>
<dbReference type="HOGENOM" id="CLU_1218931_0_0_10"/>
<organism evidence="1 2">
    <name type="scientific">Psychroflexus torquis (strain ATCC 700755 / CIP 106069 / ACAM 623)</name>
    <dbReference type="NCBI Taxonomy" id="313595"/>
    <lineage>
        <taxon>Bacteria</taxon>
        <taxon>Pseudomonadati</taxon>
        <taxon>Bacteroidota</taxon>
        <taxon>Flavobacteriia</taxon>
        <taxon>Flavobacteriales</taxon>
        <taxon>Flavobacteriaceae</taxon>
        <taxon>Psychroflexus</taxon>
    </lineage>
</organism>
<dbReference type="AlphaFoldDB" id="K4IBU0"/>
<dbReference type="STRING" id="313595.P700755_000928"/>